<keyword evidence="5 9" id="KW-0808">Transferase</keyword>
<evidence type="ECO:0000256" key="2">
    <source>
        <dbReference type="ARBA" id="ARBA00010571"/>
    </source>
</evidence>
<dbReference type="AlphaFoldDB" id="A0A4Y3QUM9"/>
<organism evidence="11 12">
    <name type="scientific">Streptomyces cacaoi</name>
    <dbReference type="NCBI Taxonomy" id="1898"/>
    <lineage>
        <taxon>Bacteria</taxon>
        <taxon>Bacillati</taxon>
        <taxon>Actinomycetota</taxon>
        <taxon>Actinomycetes</taxon>
        <taxon>Kitasatosporales</taxon>
        <taxon>Streptomycetaceae</taxon>
        <taxon>Streptomyces</taxon>
    </lineage>
</organism>
<dbReference type="EC" id="2.3.1.28" evidence="3 9"/>
<comment type="catalytic activity">
    <reaction evidence="9">
        <text>chloramphenicol + acetyl-CoA = chloramphenicol 3-acetate + CoA</text>
        <dbReference type="Rhea" id="RHEA:18421"/>
        <dbReference type="ChEBI" id="CHEBI:16730"/>
        <dbReference type="ChEBI" id="CHEBI:17698"/>
        <dbReference type="ChEBI" id="CHEBI:57287"/>
        <dbReference type="ChEBI" id="CHEBI:57288"/>
        <dbReference type="EC" id="2.3.1.28"/>
    </reaction>
</comment>
<dbReference type="PROSITE" id="PS00100">
    <property type="entry name" value="CAT"/>
    <property type="match status" value="1"/>
</dbReference>
<dbReference type="EMBL" id="BJMM01000006">
    <property type="protein sequence ID" value="GEB49116.1"/>
    <property type="molecule type" value="Genomic_DNA"/>
</dbReference>
<protein>
    <recommendedName>
        <fullName evidence="4 9">Chloramphenicol acetyltransferase</fullName>
        <ecNumber evidence="3 9">2.3.1.28</ecNumber>
    </recommendedName>
</protein>
<dbReference type="Gene3D" id="3.30.559.10">
    <property type="entry name" value="Chloramphenicol acetyltransferase-like domain"/>
    <property type="match status" value="1"/>
</dbReference>
<name>A0A4Y3QUM9_STRCI</name>
<comment type="similarity">
    <text evidence="2 10">Belongs to the chloramphenicol acetyltransferase family.</text>
</comment>
<comment type="function">
    <text evidence="1 9">This enzyme is an effector of chloramphenicol resistance in bacteria.</text>
</comment>
<dbReference type="InterPro" id="IPR018372">
    <property type="entry name" value="Chloramphenicol_AcTrfase_AS"/>
</dbReference>
<dbReference type="Proteomes" id="UP000319210">
    <property type="component" value="Unassembled WGS sequence"/>
</dbReference>
<evidence type="ECO:0000256" key="9">
    <source>
        <dbReference type="RuleBase" id="RU000503"/>
    </source>
</evidence>
<evidence type="ECO:0000313" key="11">
    <source>
        <dbReference type="EMBL" id="GEB49116.1"/>
    </source>
</evidence>
<keyword evidence="12" id="KW-1185">Reference proteome</keyword>
<proteinExistence type="inferred from homology"/>
<evidence type="ECO:0000256" key="4">
    <source>
        <dbReference type="ARBA" id="ARBA00020291"/>
    </source>
</evidence>
<accession>A0A4Y3QUM9</accession>
<evidence type="ECO:0000313" key="12">
    <source>
        <dbReference type="Proteomes" id="UP000319210"/>
    </source>
</evidence>
<evidence type="ECO:0000256" key="10">
    <source>
        <dbReference type="RuleBase" id="RU004156"/>
    </source>
</evidence>
<dbReference type="PANTHER" id="PTHR38474">
    <property type="entry name" value="SLR0299 PROTEIN"/>
    <property type="match status" value="1"/>
</dbReference>
<dbReference type="GO" id="GO:0046677">
    <property type="term" value="P:response to antibiotic"/>
    <property type="evidence" value="ECO:0007669"/>
    <property type="project" value="UniProtKB-KW"/>
</dbReference>
<dbReference type="GO" id="GO:0008811">
    <property type="term" value="F:chloramphenicol O-acetyltransferase activity"/>
    <property type="evidence" value="ECO:0007669"/>
    <property type="project" value="UniProtKB-EC"/>
</dbReference>
<evidence type="ECO:0000256" key="1">
    <source>
        <dbReference type="ARBA" id="ARBA00002150"/>
    </source>
</evidence>
<evidence type="ECO:0000256" key="3">
    <source>
        <dbReference type="ARBA" id="ARBA00013235"/>
    </source>
</evidence>
<dbReference type="PANTHER" id="PTHR38474:SF2">
    <property type="entry name" value="CHLORAMPHENICOL ACETYLTRANSFERASE"/>
    <property type="match status" value="1"/>
</dbReference>
<dbReference type="SUPFAM" id="SSF52777">
    <property type="entry name" value="CoA-dependent acyltransferases"/>
    <property type="match status" value="1"/>
</dbReference>
<dbReference type="InterPro" id="IPR001707">
    <property type="entry name" value="Cmp_AcTrfase"/>
</dbReference>
<evidence type="ECO:0000256" key="6">
    <source>
        <dbReference type="ARBA" id="ARBA00023251"/>
    </source>
</evidence>
<dbReference type="InterPro" id="IPR023213">
    <property type="entry name" value="CAT-like_dom_sf"/>
</dbReference>
<evidence type="ECO:0000256" key="8">
    <source>
        <dbReference type="PIRSR" id="PIRSR000440-1"/>
    </source>
</evidence>
<sequence length="221" mass="25804">MPHMVHAHPIDLEQWPRRAHFEHYRHRRPTYFALTVGVDVTRLDAQLRTHGRRTYPAHIWALATVVNRREEFRMTVDDDGNPAIWNVTHPSFTVFNPRRETFSNIWAHYDPDFRTFHDRVESLIAEHRDTTSLFPQGFPPPPNLFDISDLPWVSFDSFTLHVENGWSHYAPVFTLGKFTHQDDRLTMPVSLQIHHAAADGFHASRLLNELSELIGAPDWVS</sequence>
<evidence type="ECO:0000256" key="7">
    <source>
        <dbReference type="ARBA" id="ARBA00023315"/>
    </source>
</evidence>
<evidence type="ECO:0000256" key="5">
    <source>
        <dbReference type="ARBA" id="ARBA00022679"/>
    </source>
</evidence>
<feature type="active site" description="Proton acceptor" evidence="8">
    <location>
        <position position="195"/>
    </location>
</feature>
<gene>
    <name evidence="11" type="ORF">SCA03_16670</name>
</gene>
<comment type="caution">
    <text evidence="11">The sequence shown here is derived from an EMBL/GenBank/DDBJ whole genome shotgun (WGS) entry which is preliminary data.</text>
</comment>
<reference evidence="11 12" key="1">
    <citation type="submission" date="2019-06" db="EMBL/GenBank/DDBJ databases">
        <title>Whole genome shotgun sequence of Streptomyces cacaoi subsp. cacaoi NBRC 12748.</title>
        <authorList>
            <person name="Hosoyama A."/>
            <person name="Uohara A."/>
            <person name="Ohji S."/>
            <person name="Ichikawa N."/>
        </authorList>
    </citation>
    <scope>NUCLEOTIDE SEQUENCE [LARGE SCALE GENOMIC DNA]</scope>
    <source>
        <strain evidence="11 12">NBRC 12748</strain>
    </source>
</reference>
<dbReference type="SMART" id="SM01059">
    <property type="entry name" value="CAT"/>
    <property type="match status" value="1"/>
</dbReference>
<dbReference type="PIRSF" id="PIRSF000440">
    <property type="entry name" value="CAT"/>
    <property type="match status" value="1"/>
</dbReference>
<keyword evidence="6 9" id="KW-0046">Antibiotic resistance</keyword>
<dbReference type="Pfam" id="PF00302">
    <property type="entry name" value="CAT"/>
    <property type="match status" value="1"/>
</dbReference>
<keyword evidence="7 9" id="KW-0012">Acyltransferase</keyword>